<feature type="transmembrane region" description="Helical" evidence="1">
    <location>
        <begin position="343"/>
        <end position="364"/>
    </location>
</feature>
<keyword evidence="1" id="KW-0472">Membrane</keyword>
<organism evidence="2 3">
    <name type="scientific">Coemansia asiatica</name>
    <dbReference type="NCBI Taxonomy" id="1052880"/>
    <lineage>
        <taxon>Eukaryota</taxon>
        <taxon>Fungi</taxon>
        <taxon>Fungi incertae sedis</taxon>
        <taxon>Zoopagomycota</taxon>
        <taxon>Kickxellomycotina</taxon>
        <taxon>Kickxellomycetes</taxon>
        <taxon>Kickxellales</taxon>
        <taxon>Kickxellaceae</taxon>
        <taxon>Coemansia</taxon>
    </lineage>
</organism>
<feature type="transmembrane region" description="Helical" evidence="1">
    <location>
        <begin position="150"/>
        <end position="171"/>
    </location>
</feature>
<feature type="transmembrane region" description="Helical" evidence="1">
    <location>
        <begin position="215"/>
        <end position="237"/>
    </location>
</feature>
<name>A0A9W7XLU3_9FUNG</name>
<dbReference type="PANTHER" id="PTHR11360:SF313">
    <property type="entry name" value="MONOCARBOXYLATE TRANSPORTER 13-LIKE ISOFORM X1"/>
    <property type="match status" value="1"/>
</dbReference>
<feature type="transmembrane region" description="Helical" evidence="1">
    <location>
        <begin position="411"/>
        <end position="427"/>
    </location>
</feature>
<dbReference type="AlphaFoldDB" id="A0A9W7XLU3"/>
<dbReference type="Proteomes" id="UP001145021">
    <property type="component" value="Unassembled WGS sequence"/>
</dbReference>
<dbReference type="GO" id="GO:0008028">
    <property type="term" value="F:monocarboxylic acid transmembrane transporter activity"/>
    <property type="evidence" value="ECO:0007669"/>
    <property type="project" value="TreeGrafter"/>
</dbReference>
<evidence type="ECO:0008006" key="4">
    <source>
        <dbReference type="Google" id="ProtNLM"/>
    </source>
</evidence>
<feature type="transmembrane region" description="Helical" evidence="1">
    <location>
        <begin position="249"/>
        <end position="268"/>
    </location>
</feature>
<feature type="transmembrane region" description="Helical" evidence="1">
    <location>
        <begin position="433"/>
        <end position="449"/>
    </location>
</feature>
<evidence type="ECO:0000313" key="3">
    <source>
        <dbReference type="Proteomes" id="UP001145021"/>
    </source>
</evidence>
<evidence type="ECO:0000256" key="1">
    <source>
        <dbReference type="SAM" id="Phobius"/>
    </source>
</evidence>
<reference evidence="2" key="1">
    <citation type="submission" date="2022-07" db="EMBL/GenBank/DDBJ databases">
        <title>Phylogenomic reconstructions and comparative analyses of Kickxellomycotina fungi.</title>
        <authorList>
            <person name="Reynolds N.K."/>
            <person name="Stajich J.E."/>
            <person name="Barry K."/>
            <person name="Grigoriev I.V."/>
            <person name="Crous P."/>
            <person name="Smith M.E."/>
        </authorList>
    </citation>
    <scope>NUCLEOTIDE SEQUENCE</scope>
    <source>
        <strain evidence="2">NBRC 105413</strain>
    </source>
</reference>
<gene>
    <name evidence="2" type="ORF">LPJ64_003377</name>
</gene>
<dbReference type="PANTHER" id="PTHR11360">
    <property type="entry name" value="MONOCARBOXYLATE TRANSPORTER"/>
    <property type="match status" value="1"/>
</dbReference>
<feature type="transmembrane region" description="Helical" evidence="1">
    <location>
        <begin position="77"/>
        <end position="101"/>
    </location>
</feature>
<feature type="transmembrane region" description="Helical" evidence="1">
    <location>
        <begin position="121"/>
        <end position="138"/>
    </location>
</feature>
<feature type="transmembrane region" description="Helical" evidence="1">
    <location>
        <begin position="376"/>
        <end position="399"/>
    </location>
</feature>
<keyword evidence="1" id="KW-1133">Transmembrane helix</keyword>
<dbReference type="Gene3D" id="1.20.1250.20">
    <property type="entry name" value="MFS general substrate transporter like domains"/>
    <property type="match status" value="1"/>
</dbReference>
<keyword evidence="3" id="KW-1185">Reference proteome</keyword>
<sequence length="521" mass="56034">MERSHPLRPPPSLALTQTHIDSPSFNHDSLVNHRGSFLQNRYIYTHSEYSSSMSSLSASNTSTSEARQTRLDQAKLIYFRVFASLLIISHSAGLCLIHGIFESDYEVDFAQLIENKEMGRSRTVSLISAIQLSLYMAARGSGIGLIICRWLDVRIGVLVGAILSSGGLLASSYASSVWQLCLAQGAMVGLGSALGFSAAIEVLDYLKTKYARINLIDTSTLAVAAAGMGGGALALVTRKLVVSGSLATGLRWLALIVLCSQCLGALLMGRVSNAEKNNISIGEISTGEAKGKQKADVDGLDGLDIAANPMNQYRRHHHNLNSKRRLFKQHTDRLYLVLKNRRFLISLLSDMLHYTGAFVPPILIPGYVSTQLPESSALSGALLLSMIWFASSLGGLLTSMRQIPAAIKQKLPQISLSLSIWCLWLPAADSWPMVYAFCLVYGLCLGAASKQREDEIGDLDLISGWVKAVGCAVSVMIGVPVASWLFVGIGSGTYYVPAIAFTAATSLAAAVVSAVAKCLWQ</sequence>
<proteinExistence type="predicted"/>
<comment type="caution">
    <text evidence="2">The sequence shown here is derived from an EMBL/GenBank/DDBJ whole genome shotgun (WGS) entry which is preliminary data.</text>
</comment>
<keyword evidence="1" id="KW-0812">Transmembrane</keyword>
<evidence type="ECO:0000313" key="2">
    <source>
        <dbReference type="EMBL" id="KAJ1644996.1"/>
    </source>
</evidence>
<dbReference type="SUPFAM" id="SSF103473">
    <property type="entry name" value="MFS general substrate transporter"/>
    <property type="match status" value="1"/>
</dbReference>
<feature type="transmembrane region" description="Helical" evidence="1">
    <location>
        <begin position="461"/>
        <end position="486"/>
    </location>
</feature>
<dbReference type="InterPro" id="IPR036259">
    <property type="entry name" value="MFS_trans_sf"/>
</dbReference>
<feature type="transmembrane region" description="Helical" evidence="1">
    <location>
        <begin position="177"/>
        <end position="203"/>
    </location>
</feature>
<protein>
    <recommendedName>
        <fullName evidence="4">Major facilitator superfamily (MFS) profile domain-containing protein</fullName>
    </recommendedName>
</protein>
<dbReference type="InterPro" id="IPR050327">
    <property type="entry name" value="Proton-linked_MCT"/>
</dbReference>
<accession>A0A9W7XLU3</accession>
<feature type="transmembrane region" description="Helical" evidence="1">
    <location>
        <begin position="498"/>
        <end position="520"/>
    </location>
</feature>
<dbReference type="EMBL" id="JANBOH010000130">
    <property type="protein sequence ID" value="KAJ1644996.1"/>
    <property type="molecule type" value="Genomic_DNA"/>
</dbReference>